<dbReference type="GO" id="GO:0006412">
    <property type="term" value="P:translation"/>
    <property type="evidence" value="ECO:0007669"/>
    <property type="project" value="UniProtKB-UniRule"/>
</dbReference>
<keyword evidence="6 9" id="KW-0689">Ribosomal protein</keyword>
<evidence type="ECO:0000256" key="6">
    <source>
        <dbReference type="ARBA" id="ARBA00022980"/>
    </source>
</evidence>
<evidence type="ECO:0000313" key="10">
    <source>
        <dbReference type="EMBL" id="PJC52923.1"/>
    </source>
</evidence>
<dbReference type="InterPro" id="IPR005878">
    <property type="entry name" value="Ribosom_uL1_bac-type"/>
</dbReference>
<dbReference type="PIRSF" id="PIRSF002155">
    <property type="entry name" value="Ribosomal_L1"/>
    <property type="match status" value="1"/>
</dbReference>
<dbReference type="NCBIfam" id="TIGR01169">
    <property type="entry name" value="rplA_bact"/>
    <property type="match status" value="1"/>
</dbReference>
<dbReference type="Proteomes" id="UP000231456">
    <property type="component" value="Unassembled WGS sequence"/>
</dbReference>
<keyword evidence="5 9" id="KW-0694">RNA-binding</keyword>
<dbReference type="PANTHER" id="PTHR36427:SF3">
    <property type="entry name" value="LARGE RIBOSOMAL SUBUNIT PROTEIN UL1M"/>
    <property type="match status" value="1"/>
</dbReference>
<keyword evidence="3 9" id="KW-0699">rRNA-binding</keyword>
<dbReference type="GO" id="GO:0003735">
    <property type="term" value="F:structural constituent of ribosome"/>
    <property type="evidence" value="ECO:0007669"/>
    <property type="project" value="InterPro"/>
</dbReference>
<gene>
    <name evidence="9 10" type="primary">rplA</name>
    <name evidence="10" type="ORF">CO030_00345</name>
</gene>
<dbReference type="EMBL" id="PFRH01000012">
    <property type="protein sequence ID" value="PJC52923.1"/>
    <property type="molecule type" value="Genomic_DNA"/>
</dbReference>
<evidence type="ECO:0000313" key="11">
    <source>
        <dbReference type="Proteomes" id="UP000231456"/>
    </source>
</evidence>
<dbReference type="CDD" id="cd00403">
    <property type="entry name" value="Ribosomal_L1"/>
    <property type="match status" value="1"/>
</dbReference>
<evidence type="ECO:0000256" key="8">
    <source>
        <dbReference type="ARBA" id="ARBA00035241"/>
    </source>
</evidence>
<dbReference type="PANTHER" id="PTHR36427">
    <property type="entry name" value="54S RIBOSOMAL PROTEIN L1, MITOCHONDRIAL"/>
    <property type="match status" value="1"/>
</dbReference>
<protein>
    <recommendedName>
        <fullName evidence="8 9">Large ribosomal subunit protein uL1</fullName>
    </recommendedName>
</protein>
<dbReference type="Pfam" id="PF00687">
    <property type="entry name" value="Ribosomal_L1"/>
    <property type="match status" value="1"/>
</dbReference>
<comment type="similarity">
    <text evidence="1 9">Belongs to the universal ribosomal protein uL1 family.</text>
</comment>
<keyword evidence="7 9" id="KW-0687">Ribonucleoprotein</keyword>
<dbReference type="InterPro" id="IPR028364">
    <property type="entry name" value="Ribosomal_uL1/biogenesis"/>
</dbReference>
<comment type="function">
    <text evidence="9">Binds directly to 23S rRNA. The L1 stalk is quite mobile in the ribosome, and is involved in E site tRNA release.</text>
</comment>
<organism evidence="10 11">
    <name type="scientific">Candidatus Magasanikbacteria bacterium CG_4_9_14_0_2_um_filter_42_11</name>
    <dbReference type="NCBI Taxonomy" id="1974643"/>
    <lineage>
        <taxon>Bacteria</taxon>
        <taxon>Candidatus Magasanikiibacteriota</taxon>
    </lineage>
</organism>
<dbReference type="SUPFAM" id="SSF56808">
    <property type="entry name" value="Ribosomal protein L1"/>
    <property type="match status" value="1"/>
</dbReference>
<name>A0A2M8FB07_9BACT</name>
<evidence type="ECO:0000256" key="5">
    <source>
        <dbReference type="ARBA" id="ARBA00022884"/>
    </source>
</evidence>
<keyword evidence="9" id="KW-0820">tRNA-binding</keyword>
<reference evidence="11" key="1">
    <citation type="submission" date="2017-09" db="EMBL/GenBank/DDBJ databases">
        <title>Depth-based differentiation of microbial function through sediment-hosted aquifers and enrichment of novel symbionts in the deep terrestrial subsurface.</title>
        <authorList>
            <person name="Probst A.J."/>
            <person name="Ladd B."/>
            <person name="Jarett J.K."/>
            <person name="Geller-Mcgrath D.E."/>
            <person name="Sieber C.M.K."/>
            <person name="Emerson J.B."/>
            <person name="Anantharaman K."/>
            <person name="Thomas B.C."/>
            <person name="Malmstrom R."/>
            <person name="Stieglmeier M."/>
            <person name="Klingl A."/>
            <person name="Woyke T."/>
            <person name="Ryan C.M."/>
            <person name="Banfield J.F."/>
        </authorList>
    </citation>
    <scope>NUCLEOTIDE SEQUENCE [LARGE SCALE GENOMIC DNA]</scope>
</reference>
<dbReference type="FunFam" id="3.40.50.790:FF:000001">
    <property type="entry name" value="50S ribosomal protein L1"/>
    <property type="match status" value="1"/>
</dbReference>
<dbReference type="HAMAP" id="MF_01318_B">
    <property type="entry name" value="Ribosomal_uL1_B"/>
    <property type="match status" value="1"/>
</dbReference>
<dbReference type="GO" id="GO:0006417">
    <property type="term" value="P:regulation of translation"/>
    <property type="evidence" value="ECO:0007669"/>
    <property type="project" value="UniProtKB-KW"/>
</dbReference>
<dbReference type="InterPro" id="IPR016095">
    <property type="entry name" value="Ribosomal_uL1_3-a/b-sand"/>
</dbReference>
<accession>A0A2M8FB07</accession>
<evidence type="ECO:0000256" key="3">
    <source>
        <dbReference type="ARBA" id="ARBA00022730"/>
    </source>
</evidence>
<proteinExistence type="inferred from homology"/>
<dbReference type="InterPro" id="IPR023674">
    <property type="entry name" value="Ribosomal_uL1-like"/>
</dbReference>
<dbReference type="GO" id="GO:0015934">
    <property type="term" value="C:large ribosomal subunit"/>
    <property type="evidence" value="ECO:0007669"/>
    <property type="project" value="InterPro"/>
</dbReference>
<dbReference type="Gene3D" id="3.40.50.790">
    <property type="match status" value="1"/>
</dbReference>
<evidence type="ECO:0000256" key="4">
    <source>
        <dbReference type="ARBA" id="ARBA00022845"/>
    </source>
</evidence>
<dbReference type="GO" id="GO:0019843">
    <property type="term" value="F:rRNA binding"/>
    <property type="evidence" value="ECO:0007669"/>
    <property type="project" value="UniProtKB-UniRule"/>
</dbReference>
<comment type="function">
    <text evidence="9">Protein L1 is also a translational repressor protein, it controls the translation of the L11 operon by binding to its mRNA.</text>
</comment>
<evidence type="ECO:0000256" key="7">
    <source>
        <dbReference type="ARBA" id="ARBA00023274"/>
    </source>
</evidence>
<keyword evidence="4 9" id="KW-0810">Translation regulation</keyword>
<comment type="subunit">
    <text evidence="9">Part of the 50S ribosomal subunit.</text>
</comment>
<evidence type="ECO:0000256" key="9">
    <source>
        <dbReference type="HAMAP-Rule" id="MF_01318"/>
    </source>
</evidence>
<dbReference type="GO" id="GO:0000049">
    <property type="term" value="F:tRNA binding"/>
    <property type="evidence" value="ECO:0007669"/>
    <property type="project" value="UniProtKB-KW"/>
</dbReference>
<evidence type="ECO:0000256" key="2">
    <source>
        <dbReference type="ARBA" id="ARBA00022491"/>
    </source>
</evidence>
<dbReference type="Gene3D" id="3.30.190.20">
    <property type="match status" value="1"/>
</dbReference>
<evidence type="ECO:0000256" key="1">
    <source>
        <dbReference type="ARBA" id="ARBA00010531"/>
    </source>
</evidence>
<dbReference type="InterPro" id="IPR002143">
    <property type="entry name" value="Ribosomal_uL1"/>
</dbReference>
<dbReference type="AlphaFoldDB" id="A0A2M8FB07"/>
<keyword evidence="2 9" id="KW-0678">Repressor</keyword>
<comment type="caution">
    <text evidence="10">The sequence shown here is derived from an EMBL/GenBank/DDBJ whole genome shotgun (WGS) entry which is preliminary data.</text>
</comment>
<sequence>MSKRMTELKTKVDSAKVYTLDEAIALVKATSTVKFDASVEFHARLGIDPKKSDQLIRATVVLPHGTGKTKRIAAFVGPNDEKAAKDAGADLVLGEEEIKEIKTTGKIDFDIAVATPEMMPKLAVAARVLGPKGLMPNPKTDTVDKNVAKMIEALKKGKAAFKNDDQANIHQLVGKVSFDNAKLKENIETFIEALKRAKPAGAKGTYIKTAFLTSAMGPSVKISVE</sequence>